<keyword evidence="9 18" id="KW-0418">Kinase</keyword>
<dbReference type="CDD" id="cd00130">
    <property type="entry name" value="PAS"/>
    <property type="match status" value="1"/>
</dbReference>
<dbReference type="CDD" id="cd06225">
    <property type="entry name" value="HAMP"/>
    <property type="match status" value="1"/>
</dbReference>
<dbReference type="InterPro" id="IPR017232">
    <property type="entry name" value="NtrY"/>
</dbReference>
<evidence type="ECO:0000259" key="17">
    <source>
        <dbReference type="PROSITE" id="PS50885"/>
    </source>
</evidence>
<dbReference type="InterPro" id="IPR003661">
    <property type="entry name" value="HisK_dim/P_dom"/>
</dbReference>
<evidence type="ECO:0000256" key="14">
    <source>
        <dbReference type="SAM" id="Phobius"/>
    </source>
</evidence>
<dbReference type="PROSITE" id="PS50885">
    <property type="entry name" value="HAMP"/>
    <property type="match status" value="1"/>
</dbReference>
<dbReference type="SMART" id="SM00387">
    <property type="entry name" value="HATPase_c"/>
    <property type="match status" value="1"/>
</dbReference>
<dbReference type="SMART" id="SM00304">
    <property type="entry name" value="HAMP"/>
    <property type="match status" value="1"/>
</dbReference>
<dbReference type="SUPFAM" id="SSF158472">
    <property type="entry name" value="HAMP domain-like"/>
    <property type="match status" value="1"/>
</dbReference>
<dbReference type="PRINTS" id="PR00344">
    <property type="entry name" value="BCTRLSENSOR"/>
</dbReference>
<dbReference type="InterPro" id="IPR036097">
    <property type="entry name" value="HisK_dim/P_sf"/>
</dbReference>
<dbReference type="SMART" id="SM00388">
    <property type="entry name" value="HisKA"/>
    <property type="match status" value="1"/>
</dbReference>
<dbReference type="Pfam" id="PF00512">
    <property type="entry name" value="HisKA"/>
    <property type="match status" value="1"/>
</dbReference>
<dbReference type="Gene3D" id="3.30.450.20">
    <property type="entry name" value="PAS domain"/>
    <property type="match status" value="1"/>
</dbReference>
<evidence type="ECO:0000256" key="10">
    <source>
        <dbReference type="ARBA" id="ARBA00022840"/>
    </source>
</evidence>
<dbReference type="PANTHER" id="PTHR42878">
    <property type="entry name" value="TWO-COMPONENT HISTIDINE KINASE"/>
    <property type="match status" value="1"/>
</dbReference>
<dbReference type="SUPFAM" id="SSF47384">
    <property type="entry name" value="Homodimeric domain of signal transducing histidine kinase"/>
    <property type="match status" value="1"/>
</dbReference>
<dbReference type="EC" id="2.7.13.3" evidence="3"/>
<keyword evidence="8" id="KW-0547">Nucleotide-binding</keyword>
<dbReference type="InterPro" id="IPR004358">
    <property type="entry name" value="Sig_transdc_His_kin-like_C"/>
</dbReference>
<evidence type="ECO:0000256" key="9">
    <source>
        <dbReference type="ARBA" id="ARBA00022777"/>
    </source>
</evidence>
<evidence type="ECO:0000259" key="15">
    <source>
        <dbReference type="PROSITE" id="PS50109"/>
    </source>
</evidence>
<dbReference type="Gene3D" id="1.10.287.130">
    <property type="match status" value="1"/>
</dbReference>
<dbReference type="SMART" id="SM00091">
    <property type="entry name" value="PAS"/>
    <property type="match status" value="1"/>
</dbReference>
<feature type="transmembrane region" description="Helical" evidence="14">
    <location>
        <begin position="300"/>
        <end position="322"/>
    </location>
</feature>
<evidence type="ECO:0000256" key="1">
    <source>
        <dbReference type="ARBA" id="ARBA00000085"/>
    </source>
</evidence>
<dbReference type="InterPro" id="IPR000014">
    <property type="entry name" value="PAS"/>
</dbReference>
<evidence type="ECO:0000256" key="3">
    <source>
        <dbReference type="ARBA" id="ARBA00012438"/>
    </source>
</evidence>
<evidence type="ECO:0000256" key="12">
    <source>
        <dbReference type="ARBA" id="ARBA00023012"/>
    </source>
</evidence>
<dbReference type="EMBL" id="JAZDRP010000001">
    <property type="protein sequence ID" value="MEE2524944.1"/>
    <property type="molecule type" value="Genomic_DNA"/>
</dbReference>
<keyword evidence="4" id="KW-1003">Cell membrane</keyword>
<evidence type="ECO:0000256" key="7">
    <source>
        <dbReference type="ARBA" id="ARBA00022692"/>
    </source>
</evidence>
<dbReference type="SUPFAM" id="SSF55874">
    <property type="entry name" value="ATPase domain of HSP90 chaperone/DNA topoisomerase II/histidine kinase"/>
    <property type="match status" value="1"/>
</dbReference>
<dbReference type="InterPro" id="IPR035965">
    <property type="entry name" value="PAS-like_dom_sf"/>
</dbReference>
<proteinExistence type="predicted"/>
<evidence type="ECO:0000313" key="19">
    <source>
        <dbReference type="Proteomes" id="UP001354971"/>
    </source>
</evidence>
<protein>
    <recommendedName>
        <fullName evidence="3">histidine kinase</fullName>
        <ecNumber evidence="3">2.7.13.3</ecNumber>
    </recommendedName>
</protein>
<keyword evidence="13 14" id="KW-0472">Membrane</keyword>
<feature type="transmembrane region" description="Helical" evidence="14">
    <location>
        <begin position="59"/>
        <end position="81"/>
    </location>
</feature>
<dbReference type="InterPro" id="IPR003660">
    <property type="entry name" value="HAMP_dom"/>
</dbReference>
<evidence type="ECO:0000256" key="2">
    <source>
        <dbReference type="ARBA" id="ARBA00004651"/>
    </source>
</evidence>
<dbReference type="InterPro" id="IPR003594">
    <property type="entry name" value="HATPase_dom"/>
</dbReference>
<name>A0ABU7LM14_9PROT</name>
<evidence type="ECO:0000256" key="13">
    <source>
        <dbReference type="ARBA" id="ARBA00023136"/>
    </source>
</evidence>
<dbReference type="InterPro" id="IPR050351">
    <property type="entry name" value="BphY/WalK/GraS-like"/>
</dbReference>
<accession>A0ABU7LM14</accession>
<evidence type="ECO:0000256" key="6">
    <source>
        <dbReference type="ARBA" id="ARBA00022679"/>
    </source>
</evidence>
<keyword evidence="7 14" id="KW-0812">Transmembrane</keyword>
<feature type="domain" description="Histidine kinase" evidence="15">
    <location>
        <begin position="513"/>
        <end position="735"/>
    </location>
</feature>
<dbReference type="Proteomes" id="UP001354971">
    <property type="component" value="Unassembled WGS sequence"/>
</dbReference>
<dbReference type="PANTHER" id="PTHR42878:SF7">
    <property type="entry name" value="SENSOR HISTIDINE KINASE GLRK"/>
    <property type="match status" value="1"/>
</dbReference>
<dbReference type="GO" id="GO:0016301">
    <property type="term" value="F:kinase activity"/>
    <property type="evidence" value="ECO:0007669"/>
    <property type="project" value="UniProtKB-KW"/>
</dbReference>
<dbReference type="Pfam" id="PF00672">
    <property type="entry name" value="HAMP"/>
    <property type="match status" value="1"/>
</dbReference>
<feature type="transmembrane region" description="Helical" evidence="14">
    <location>
        <begin position="101"/>
        <end position="125"/>
    </location>
</feature>
<evidence type="ECO:0000256" key="11">
    <source>
        <dbReference type="ARBA" id="ARBA00022989"/>
    </source>
</evidence>
<dbReference type="InterPro" id="IPR045671">
    <property type="entry name" value="NtrY-like_N"/>
</dbReference>
<dbReference type="InterPro" id="IPR005467">
    <property type="entry name" value="His_kinase_dom"/>
</dbReference>
<evidence type="ECO:0000256" key="4">
    <source>
        <dbReference type="ARBA" id="ARBA00022475"/>
    </source>
</evidence>
<dbReference type="InterPro" id="IPR036890">
    <property type="entry name" value="HATPase_C_sf"/>
</dbReference>
<sequence>MSAETTDTLASPPSESVPLPKAAIFGLWGGLAIAFSVIAYTSLVLIFGDDASFPGRRNLVYLLLANLVILGALAGLVGFRVARRFAGRKYGEPAPRLHLRFIAMFSLAAAAPAILMAVFLGGVLTRGVEYWFGERVNTVVESAAATARTLVEQQTNEALNEMQLMAFDISGTEPVAAFSNDQETYNGYFRRQVIVRGFQSAYLVDGEGNIRVRAEDSDSPEYIPPSDRLYELARGGDLGVSDPDQLTGNESALRGLLLLPAYNDTFLYVTLETDLSLLLRAQAALDDYRAATESEAETRLVFVLVYLETAFLILLGAIWLALSAATRVVRPVSSLVRAAEEVRQGNLEARVEVKRQDDEIATLGRAFNRMTRQLRGQRRELVMAHNQSERRRAFTEAVLSGVSAGVIGLDDEDHITLVNRPACDLLEKTEDELVGQTLAFVSPALESVAMQARQRPGELAASQIELSEDEQRPISLNVRAGLDADAGLIITFDDVSRLVAAQRSAAWRDVARRIAHEIKNPLTPIQLSAERLQRRYRKLLPEDDLDTFDRCVDTIVRQVGDIGRMVDEFSSFARMPQPKIERVELDELIRTVVFAQRVATPSISIEFTGAGGTIAADCDERLAAQALTNIVKNASESVISRMESDGGNDSPGKITVDLQAEDGFAVITITDNGLGWPIPNRERLTEPYMTTREKGTGLGLAIVKRVMEDHGGRLELDQPNDAQGAIVRMKFPLSNQTGPDIASEPETAQV</sequence>
<comment type="caution">
    <text evidence="18">The sequence shown here is derived from an EMBL/GenBank/DDBJ whole genome shotgun (WGS) entry which is preliminary data.</text>
</comment>
<dbReference type="PROSITE" id="PS50109">
    <property type="entry name" value="HIS_KIN"/>
    <property type="match status" value="1"/>
</dbReference>
<evidence type="ECO:0000256" key="5">
    <source>
        <dbReference type="ARBA" id="ARBA00022553"/>
    </source>
</evidence>
<dbReference type="Gene3D" id="6.10.340.10">
    <property type="match status" value="1"/>
</dbReference>
<gene>
    <name evidence="18" type="ORF">V0U79_01080</name>
</gene>
<reference evidence="18 19" key="1">
    <citation type="submission" date="2024-01" db="EMBL/GenBank/DDBJ databases">
        <title>Hyphobacterium bacterium isolated from marine sediment.</title>
        <authorList>
            <person name="Zhao S."/>
        </authorList>
    </citation>
    <scope>NUCLEOTIDE SEQUENCE [LARGE SCALE GENOMIC DNA]</scope>
    <source>
        <strain evidence="19">HN65</strain>
    </source>
</reference>
<dbReference type="SUPFAM" id="SSF55785">
    <property type="entry name" value="PYP-like sensor domain (PAS domain)"/>
    <property type="match status" value="1"/>
</dbReference>
<feature type="transmembrane region" description="Helical" evidence="14">
    <location>
        <begin position="22"/>
        <end position="47"/>
    </location>
</feature>
<keyword evidence="5" id="KW-0597">Phosphoprotein</keyword>
<feature type="domain" description="HAMP" evidence="17">
    <location>
        <begin position="326"/>
        <end position="379"/>
    </location>
</feature>
<keyword evidence="6" id="KW-0808">Transferase</keyword>
<comment type="subcellular location">
    <subcellularLocation>
        <location evidence="2">Cell membrane</location>
        <topology evidence="2">Multi-pass membrane protein</topology>
    </subcellularLocation>
</comment>
<evidence type="ECO:0000313" key="18">
    <source>
        <dbReference type="EMBL" id="MEE2524944.1"/>
    </source>
</evidence>
<evidence type="ECO:0000256" key="8">
    <source>
        <dbReference type="ARBA" id="ARBA00022741"/>
    </source>
</evidence>
<dbReference type="Gene3D" id="3.30.565.10">
    <property type="entry name" value="Histidine kinase-like ATPase, C-terminal domain"/>
    <property type="match status" value="1"/>
</dbReference>
<dbReference type="PIRSF" id="PIRSF037532">
    <property type="entry name" value="STHK_NtrY"/>
    <property type="match status" value="1"/>
</dbReference>
<dbReference type="Pfam" id="PF02518">
    <property type="entry name" value="HATPase_c"/>
    <property type="match status" value="1"/>
</dbReference>
<evidence type="ECO:0000259" key="16">
    <source>
        <dbReference type="PROSITE" id="PS50112"/>
    </source>
</evidence>
<comment type="catalytic activity">
    <reaction evidence="1">
        <text>ATP + protein L-histidine = ADP + protein N-phospho-L-histidine.</text>
        <dbReference type="EC" id="2.7.13.3"/>
    </reaction>
</comment>
<feature type="domain" description="PAS" evidence="16">
    <location>
        <begin position="391"/>
        <end position="443"/>
    </location>
</feature>
<dbReference type="RefSeq" id="WP_330197608.1">
    <property type="nucleotide sequence ID" value="NZ_JAZDRP010000001.1"/>
</dbReference>
<organism evidence="18 19">
    <name type="scientific">Hyphobacterium lacteum</name>
    <dbReference type="NCBI Taxonomy" id="3116575"/>
    <lineage>
        <taxon>Bacteria</taxon>
        <taxon>Pseudomonadati</taxon>
        <taxon>Pseudomonadota</taxon>
        <taxon>Alphaproteobacteria</taxon>
        <taxon>Maricaulales</taxon>
        <taxon>Maricaulaceae</taxon>
        <taxon>Hyphobacterium</taxon>
    </lineage>
</organism>
<keyword evidence="19" id="KW-1185">Reference proteome</keyword>
<keyword evidence="10" id="KW-0067">ATP-binding</keyword>
<keyword evidence="11 14" id="KW-1133">Transmembrane helix</keyword>
<dbReference type="CDD" id="cd00082">
    <property type="entry name" value="HisKA"/>
    <property type="match status" value="1"/>
</dbReference>
<dbReference type="PROSITE" id="PS50112">
    <property type="entry name" value="PAS"/>
    <property type="match status" value="1"/>
</dbReference>
<keyword evidence="12" id="KW-0902">Two-component regulatory system</keyword>
<dbReference type="Pfam" id="PF19312">
    <property type="entry name" value="NtrY_N"/>
    <property type="match status" value="1"/>
</dbReference>